<dbReference type="PRINTS" id="PR00394">
    <property type="entry name" value="RHSPROTEIN"/>
</dbReference>
<organism evidence="2 3">
    <name type="scientific">Massilia genomosp. 1</name>
    <dbReference type="NCBI Taxonomy" id="2609280"/>
    <lineage>
        <taxon>Bacteria</taxon>
        <taxon>Pseudomonadati</taxon>
        <taxon>Pseudomonadota</taxon>
        <taxon>Betaproteobacteria</taxon>
        <taxon>Burkholderiales</taxon>
        <taxon>Oxalobacteraceae</taxon>
        <taxon>Telluria group</taxon>
        <taxon>Massilia</taxon>
    </lineage>
</organism>
<dbReference type="InterPro" id="IPR050708">
    <property type="entry name" value="T6SS_VgrG/RHS"/>
</dbReference>
<dbReference type="Pfam" id="PF03527">
    <property type="entry name" value="RHS"/>
    <property type="match status" value="1"/>
</dbReference>
<dbReference type="Pfam" id="PF14412">
    <property type="entry name" value="AHH"/>
    <property type="match status" value="1"/>
</dbReference>
<proteinExistence type="predicted"/>
<dbReference type="Gene3D" id="2.180.10.10">
    <property type="entry name" value="RHS repeat-associated core"/>
    <property type="match status" value="1"/>
</dbReference>
<name>A0ABX0MW08_9BURK</name>
<evidence type="ECO:0000259" key="1">
    <source>
        <dbReference type="Pfam" id="PF03527"/>
    </source>
</evidence>
<sequence>MPEMGAHSHLFACAAKQFSSVPLVLQEAQRKRFVWQGLRMIQEVRESSVSSYVYSPEAEYTPLARLDVSIIAADVIENAKNSTRVYHFHTDLVGAPLEVTDEAGELAWAGKYRAWGKVEGGEDQALLARIEQPLRLPGQYEDESTGLHYNTFRFYDPDIGRFISQDPIGLDGGANLYAYTPNPTGWMDPWGWCATALGKNMEAAGIHRPANTTPHHIGGDTSIRSLPARNILKAHGIHHDDALNGVFLPNRFNTDLSIPGILHNGRHPDKYIDAVNDRLRTANARGGKQAVEMELGQLRQELLNAVRTAKWSTVI</sequence>
<feature type="domain" description="RHS protein conserved region" evidence="1">
    <location>
        <begin position="85"/>
        <end position="118"/>
    </location>
</feature>
<dbReference type="Proteomes" id="UP000610594">
    <property type="component" value="Unassembled WGS sequence"/>
</dbReference>
<comment type="caution">
    <text evidence="2">The sequence shown here is derived from an EMBL/GenBank/DDBJ whole genome shotgun (WGS) entry which is preliminary data.</text>
</comment>
<protein>
    <recommendedName>
        <fullName evidence="1">RHS protein conserved region domain-containing protein</fullName>
    </recommendedName>
</protein>
<accession>A0ABX0MW08</accession>
<dbReference type="PANTHER" id="PTHR32305:SF15">
    <property type="entry name" value="PROTEIN RHSA-RELATED"/>
    <property type="match status" value="1"/>
</dbReference>
<evidence type="ECO:0000313" key="3">
    <source>
        <dbReference type="Proteomes" id="UP000610594"/>
    </source>
</evidence>
<keyword evidence="3" id="KW-1185">Reference proteome</keyword>
<evidence type="ECO:0000313" key="2">
    <source>
        <dbReference type="EMBL" id="NHZ66931.1"/>
    </source>
</evidence>
<dbReference type="InterPro" id="IPR032871">
    <property type="entry name" value="AHH_dom_containing"/>
</dbReference>
<reference evidence="2 3" key="1">
    <citation type="submission" date="2019-10" db="EMBL/GenBank/DDBJ databases">
        <title>Taxonomy of Antarctic Massilia spp.: description of Massilia rubra sp. nov., Massilia aquatica sp. nov., Massilia mucilaginosa sp. nov., Massilia frigida sp. nov. isolated from streams, lakes and regoliths.</title>
        <authorList>
            <person name="Holochova P."/>
            <person name="Sedlacek I."/>
            <person name="Kralova S."/>
            <person name="Maslanova I."/>
            <person name="Busse H.-J."/>
            <person name="Stankova E."/>
            <person name="Vrbovska V."/>
            <person name="Kovarovic V."/>
            <person name="Bartak M."/>
            <person name="Svec P."/>
            <person name="Pantucek R."/>
        </authorList>
    </citation>
    <scope>NUCLEOTIDE SEQUENCE [LARGE SCALE GENOMIC DNA]</scope>
    <source>
        <strain evidence="2 3">CCM 8694</strain>
    </source>
</reference>
<dbReference type="NCBIfam" id="TIGR03696">
    <property type="entry name" value="Rhs_assc_core"/>
    <property type="match status" value="1"/>
</dbReference>
<dbReference type="InterPro" id="IPR022385">
    <property type="entry name" value="Rhs_assc_core"/>
</dbReference>
<dbReference type="EMBL" id="WHJF01000197">
    <property type="protein sequence ID" value="NHZ66931.1"/>
    <property type="molecule type" value="Genomic_DNA"/>
</dbReference>
<gene>
    <name evidence="2" type="ORF">F1735_32430</name>
</gene>
<dbReference type="PANTHER" id="PTHR32305">
    <property type="match status" value="1"/>
</dbReference>
<dbReference type="InterPro" id="IPR001826">
    <property type="entry name" value="RHS"/>
</dbReference>